<evidence type="ECO:0000313" key="1">
    <source>
        <dbReference type="EMBL" id="VAX37863.1"/>
    </source>
</evidence>
<proteinExistence type="predicted"/>
<sequence>MMTKMTSKRYAIQLAGCSPVPLAHYLKALGILRLVSEQVDSKAQGWWQDDTFWLRSTLDEEGLVEFFLERYEPTPIVAPWNGGSGFFPNDNKEAISVLQNSKAIRFAKYGNLINLCHQLLSELRLIEKPEKINKPKLLQLCRNRFPDDSLTSLDAAFLLTENGPKYPPLLGTGWNDGRLEFTNNYMQRICDLFDCVTGTALSETTSILRDSLFDLLSTGRTSSPIGQFDPGSAGGANSNSSMTSSSTVNTWDYILMLEGAIVFASASVKQLKEAEQGALAYPFCVRSTGVGYSSAGTADESDSRNEMWMPLWDSATTFNELTTLLSEGRVEIGGQSPRNSVEFSRAISSLGTDRGIDSFQRYGFLLRNGLAYFAVPLSRFEVHANPTVEELLAPLDHWLDRFRRVAKDEKKSPASARRALRKIETAILNLCQRGDRQDVQNILVALGEAESVIAKSSKLRGEVNPIPPLSSDWLEQSYLGEHDIEFRLAASLASLYHEKVGPLRRHFEPLEQQKGDKPFDSKYLKWNDSRSDPNIVWGRGDLIQNMIAVLNRRMIEVLKQGKQKGDDELFAPVAGRCSASMGDIAAFVAGDVDDKRIATLLRGLILINWKFAKWDHIKI</sequence>
<dbReference type="InterPro" id="IPR026483">
    <property type="entry name" value="Cas_Csx17"/>
</dbReference>
<name>A0A3B1DM47_9ZZZZ</name>
<gene>
    <name evidence="1" type="ORF">MNBD_PLANCTO02-2957</name>
</gene>
<dbReference type="AlphaFoldDB" id="A0A3B1DM47"/>
<accession>A0A3B1DM47</accession>
<feature type="non-terminal residue" evidence="1">
    <location>
        <position position="619"/>
    </location>
</feature>
<organism evidence="1">
    <name type="scientific">hydrothermal vent metagenome</name>
    <dbReference type="NCBI Taxonomy" id="652676"/>
    <lineage>
        <taxon>unclassified sequences</taxon>
        <taxon>metagenomes</taxon>
        <taxon>ecological metagenomes</taxon>
    </lineage>
</organism>
<dbReference type="NCBIfam" id="TIGR04113">
    <property type="entry name" value="cas_csx17"/>
    <property type="match status" value="1"/>
</dbReference>
<reference evidence="1" key="1">
    <citation type="submission" date="2018-06" db="EMBL/GenBank/DDBJ databases">
        <authorList>
            <person name="Zhirakovskaya E."/>
        </authorList>
    </citation>
    <scope>NUCLEOTIDE SEQUENCE</scope>
</reference>
<dbReference type="EMBL" id="UOGL01000144">
    <property type="protein sequence ID" value="VAX37863.1"/>
    <property type="molecule type" value="Genomic_DNA"/>
</dbReference>
<protein>
    <submittedName>
        <fullName evidence="1">CRISPR-associated protein Csx17</fullName>
    </submittedName>
</protein>